<reference evidence="2 3" key="2">
    <citation type="journal article" date="2007" name="PLoS Biol.">
        <title>Principles of genome evolution in the Drosophila melanogaster species group.</title>
        <authorList>
            <person name="Ranz J.M."/>
            <person name="Maurin D."/>
            <person name="Chan Y.S."/>
            <person name="von Grotthuss M."/>
            <person name="Hillier L.W."/>
            <person name="Roote J."/>
            <person name="Ashburner M."/>
            <person name="Bergman C.M."/>
        </authorList>
    </citation>
    <scope>NUCLEOTIDE SEQUENCE [LARGE SCALE GENOMIC DNA]</scope>
    <source>
        <strain evidence="3">Tai18E2 / Tucson 14021-0261.01</strain>
    </source>
</reference>
<dbReference type="Proteomes" id="UP000002282">
    <property type="component" value="Unassembled WGS sequence"/>
</dbReference>
<keyword evidence="3" id="KW-1185">Reference proteome</keyword>
<evidence type="ECO:0000256" key="1">
    <source>
        <dbReference type="SAM" id="MobiDB-lite"/>
    </source>
</evidence>
<evidence type="ECO:0000313" key="2">
    <source>
        <dbReference type="EMBL" id="KRK05741.1"/>
    </source>
</evidence>
<dbReference type="EMBL" id="CH899579">
    <property type="protein sequence ID" value="KRK05741.1"/>
    <property type="molecule type" value="Genomic_DNA"/>
</dbReference>
<dbReference type="OrthoDB" id="7870587at2759"/>
<name>A0A0R1E930_DROYA</name>
<dbReference type="AlphaFoldDB" id="A0A0R1E930"/>
<protein>
    <submittedName>
        <fullName evidence="2">Uncharacterized protein</fullName>
    </submittedName>
</protein>
<dbReference type="Pfam" id="PF07253">
    <property type="entry name" value="Gypsy"/>
    <property type="match status" value="1"/>
</dbReference>
<feature type="region of interest" description="Disordered" evidence="1">
    <location>
        <begin position="231"/>
        <end position="250"/>
    </location>
</feature>
<gene>
    <name evidence="2" type="primary">Dyak\GE27537</name>
    <name evidence="2" type="synonym">GE27537</name>
    <name evidence="2" type="ORF">Dyak_GE27537</name>
</gene>
<dbReference type="KEGG" id="dya:Dyak_GE27537"/>
<sequence>MQQLLGELDDEAAGMTDGLMAALVTQYLKDASEGMRRLSRVRTTRAIEDWSTILKAQNEVVTNTDQQIRINSKLFDSAHESALLINKVVQRVNAIDGDLQATALTLHRAIILANQVGEIIKACQFAKTGTVNSNLLDHEEVETILNEVSNLPYQNAIEAIEFSRPSVVTNGTMILYILAFPKVTTESYKFMHLYSTISEGRQVVLEHNKLAASPDETYAVLGGLPIYRQHDRLPGKGPPQTKRKRLHPSITGGNAACKYLKNDQEVVKSIDDGTLSMDKFHWVQ</sequence>
<organism evidence="2 3">
    <name type="scientific">Drosophila yakuba</name>
    <name type="common">Fruit fly</name>
    <dbReference type="NCBI Taxonomy" id="7245"/>
    <lineage>
        <taxon>Eukaryota</taxon>
        <taxon>Metazoa</taxon>
        <taxon>Ecdysozoa</taxon>
        <taxon>Arthropoda</taxon>
        <taxon>Hexapoda</taxon>
        <taxon>Insecta</taxon>
        <taxon>Pterygota</taxon>
        <taxon>Neoptera</taxon>
        <taxon>Endopterygota</taxon>
        <taxon>Diptera</taxon>
        <taxon>Brachycera</taxon>
        <taxon>Muscomorpha</taxon>
        <taxon>Ephydroidea</taxon>
        <taxon>Drosophilidae</taxon>
        <taxon>Drosophila</taxon>
        <taxon>Sophophora</taxon>
    </lineage>
</organism>
<dbReference type="InterPro" id="IPR009882">
    <property type="entry name" value="Gypsy"/>
</dbReference>
<proteinExistence type="predicted"/>
<reference evidence="2 3" key="1">
    <citation type="journal article" date="2007" name="Nature">
        <title>Evolution of genes and genomes on the Drosophila phylogeny.</title>
        <authorList>
            <consortium name="Drosophila 12 Genomes Consortium"/>
            <person name="Clark A.G."/>
            <person name="Eisen M.B."/>
            <person name="Smith D.R."/>
            <person name="Bergman C.M."/>
            <person name="Oliver B."/>
            <person name="Markow T.A."/>
            <person name="Kaufman T.C."/>
            <person name="Kellis M."/>
            <person name="Gelbart W."/>
            <person name="Iyer V.N."/>
            <person name="Pollard D.A."/>
            <person name="Sackton T.B."/>
            <person name="Larracuente A.M."/>
            <person name="Singh N.D."/>
            <person name="Abad J.P."/>
            <person name="Abt D.N."/>
            <person name="Adryan B."/>
            <person name="Aguade M."/>
            <person name="Akashi H."/>
            <person name="Anderson W.W."/>
            <person name="Aquadro C.F."/>
            <person name="Ardell D.H."/>
            <person name="Arguello R."/>
            <person name="Artieri C.G."/>
            <person name="Barbash D.A."/>
            <person name="Barker D."/>
            <person name="Barsanti P."/>
            <person name="Batterham P."/>
            <person name="Batzoglou S."/>
            <person name="Begun D."/>
            <person name="Bhutkar A."/>
            <person name="Blanco E."/>
            <person name="Bosak S.A."/>
            <person name="Bradley R.K."/>
            <person name="Brand A.D."/>
            <person name="Brent M.R."/>
            <person name="Brooks A.N."/>
            <person name="Brown R.H."/>
            <person name="Butlin R.K."/>
            <person name="Caggese C."/>
            <person name="Calvi B.R."/>
            <person name="Bernardo de Carvalho A."/>
            <person name="Caspi A."/>
            <person name="Castrezana S."/>
            <person name="Celniker S.E."/>
            <person name="Chang J.L."/>
            <person name="Chapple C."/>
            <person name="Chatterji S."/>
            <person name="Chinwalla A."/>
            <person name="Civetta A."/>
            <person name="Clifton S.W."/>
            <person name="Comeron J.M."/>
            <person name="Costello J.C."/>
            <person name="Coyne J.A."/>
            <person name="Daub J."/>
            <person name="David R.G."/>
            <person name="Delcher A.L."/>
            <person name="Delehaunty K."/>
            <person name="Do C.B."/>
            <person name="Ebling H."/>
            <person name="Edwards K."/>
            <person name="Eickbush T."/>
            <person name="Evans J.D."/>
            <person name="Filipski A."/>
            <person name="Findeiss S."/>
            <person name="Freyhult E."/>
            <person name="Fulton L."/>
            <person name="Fulton R."/>
            <person name="Garcia A.C."/>
            <person name="Gardiner A."/>
            <person name="Garfield D.A."/>
            <person name="Garvin B.E."/>
            <person name="Gibson G."/>
            <person name="Gilbert D."/>
            <person name="Gnerre S."/>
            <person name="Godfrey J."/>
            <person name="Good R."/>
            <person name="Gotea V."/>
            <person name="Gravely B."/>
            <person name="Greenberg A.J."/>
            <person name="Griffiths-Jones S."/>
            <person name="Gross S."/>
            <person name="Guigo R."/>
            <person name="Gustafson E.A."/>
            <person name="Haerty W."/>
            <person name="Hahn M.W."/>
            <person name="Halligan D.L."/>
            <person name="Halpern A.L."/>
            <person name="Halter G.M."/>
            <person name="Han M.V."/>
            <person name="Heger A."/>
            <person name="Hillier L."/>
            <person name="Hinrichs A.S."/>
            <person name="Holmes I."/>
            <person name="Hoskins R.A."/>
            <person name="Hubisz M.J."/>
            <person name="Hultmark D."/>
            <person name="Huntley M.A."/>
            <person name="Jaffe D.B."/>
            <person name="Jagadeeshan S."/>
            <person name="Jeck W.R."/>
            <person name="Johnson J."/>
            <person name="Jones C.D."/>
            <person name="Jordan W.C."/>
            <person name="Karpen G.H."/>
            <person name="Kataoka E."/>
            <person name="Keightley P.D."/>
            <person name="Kheradpour P."/>
            <person name="Kirkness E.F."/>
            <person name="Koerich L.B."/>
            <person name="Kristiansen K."/>
            <person name="Kudrna D."/>
            <person name="Kulathinal R.J."/>
            <person name="Kumar S."/>
            <person name="Kwok R."/>
            <person name="Lander E."/>
            <person name="Langley C.H."/>
            <person name="Lapoint R."/>
            <person name="Lazzaro B.P."/>
            <person name="Lee S.J."/>
            <person name="Levesque L."/>
            <person name="Li R."/>
            <person name="Lin C.F."/>
            <person name="Lin M.F."/>
            <person name="Lindblad-Toh K."/>
            <person name="Llopart A."/>
            <person name="Long M."/>
            <person name="Low L."/>
            <person name="Lozovsky E."/>
            <person name="Lu J."/>
            <person name="Luo M."/>
            <person name="Machado C.A."/>
            <person name="Makalowski W."/>
            <person name="Marzo M."/>
            <person name="Matsuda M."/>
            <person name="Matzkin L."/>
            <person name="McAllister B."/>
            <person name="McBride C.S."/>
            <person name="McKernan B."/>
            <person name="McKernan K."/>
            <person name="Mendez-Lago M."/>
            <person name="Minx P."/>
            <person name="Mollenhauer M.U."/>
            <person name="Montooth K."/>
            <person name="Mount S.M."/>
            <person name="Mu X."/>
            <person name="Myers E."/>
            <person name="Negre B."/>
            <person name="Newfeld S."/>
            <person name="Nielsen R."/>
            <person name="Noor M.A."/>
            <person name="O'Grady P."/>
            <person name="Pachter L."/>
            <person name="Papaceit M."/>
            <person name="Parisi M.J."/>
            <person name="Parisi M."/>
            <person name="Parts L."/>
            <person name="Pedersen J.S."/>
            <person name="Pesole G."/>
            <person name="Phillippy A.M."/>
            <person name="Ponting C.P."/>
            <person name="Pop M."/>
            <person name="Porcelli D."/>
            <person name="Powell J.R."/>
            <person name="Prohaska S."/>
            <person name="Pruitt K."/>
            <person name="Puig M."/>
            <person name="Quesneville H."/>
            <person name="Ram K.R."/>
            <person name="Rand D."/>
            <person name="Rasmussen M.D."/>
            <person name="Reed L.K."/>
            <person name="Reenan R."/>
            <person name="Reily A."/>
            <person name="Remington K.A."/>
            <person name="Rieger T.T."/>
            <person name="Ritchie M.G."/>
            <person name="Robin C."/>
            <person name="Rogers Y.H."/>
            <person name="Rohde C."/>
            <person name="Rozas J."/>
            <person name="Rubenfield M.J."/>
            <person name="Ruiz A."/>
            <person name="Russo S."/>
            <person name="Salzberg S.L."/>
            <person name="Sanchez-Gracia A."/>
            <person name="Saranga D.J."/>
            <person name="Sato H."/>
            <person name="Schaeffer S.W."/>
            <person name="Schatz M.C."/>
            <person name="Schlenke T."/>
            <person name="Schwartz R."/>
            <person name="Segarra C."/>
            <person name="Singh R.S."/>
            <person name="Sirot L."/>
            <person name="Sirota M."/>
            <person name="Sisneros N.B."/>
            <person name="Smith C.D."/>
            <person name="Smith T.F."/>
            <person name="Spieth J."/>
            <person name="Stage D.E."/>
            <person name="Stark A."/>
            <person name="Stephan W."/>
            <person name="Strausberg R.L."/>
            <person name="Strempel S."/>
            <person name="Sturgill D."/>
            <person name="Sutton G."/>
            <person name="Sutton G.G."/>
            <person name="Tao W."/>
            <person name="Teichmann S."/>
            <person name="Tobari Y.N."/>
            <person name="Tomimura Y."/>
            <person name="Tsolas J.M."/>
            <person name="Valente V.L."/>
            <person name="Venter E."/>
            <person name="Venter J.C."/>
            <person name="Vicario S."/>
            <person name="Vieira F.G."/>
            <person name="Vilella A.J."/>
            <person name="Villasante A."/>
            <person name="Walenz B."/>
            <person name="Wang J."/>
            <person name="Wasserman M."/>
            <person name="Watts T."/>
            <person name="Wilson D."/>
            <person name="Wilson R.K."/>
            <person name="Wing R.A."/>
            <person name="Wolfner M.F."/>
            <person name="Wong A."/>
            <person name="Wong G.K."/>
            <person name="Wu C.I."/>
            <person name="Wu G."/>
            <person name="Yamamoto D."/>
            <person name="Yang H.P."/>
            <person name="Yang S.P."/>
            <person name="Yorke J.A."/>
            <person name="Yoshida K."/>
            <person name="Zdobnov E."/>
            <person name="Zhang P."/>
            <person name="Zhang Y."/>
            <person name="Zimin A.V."/>
            <person name="Baldwin J."/>
            <person name="Abdouelleil A."/>
            <person name="Abdulkadir J."/>
            <person name="Abebe A."/>
            <person name="Abera B."/>
            <person name="Abreu J."/>
            <person name="Acer S.C."/>
            <person name="Aftuck L."/>
            <person name="Alexander A."/>
            <person name="An P."/>
            <person name="Anderson E."/>
            <person name="Anderson S."/>
            <person name="Arachi H."/>
            <person name="Azer M."/>
            <person name="Bachantsang P."/>
            <person name="Barry A."/>
            <person name="Bayul T."/>
            <person name="Berlin A."/>
            <person name="Bessette D."/>
            <person name="Bloom T."/>
            <person name="Blye J."/>
            <person name="Boguslavskiy L."/>
            <person name="Bonnet C."/>
            <person name="Boukhgalter B."/>
            <person name="Bourzgui I."/>
            <person name="Brown A."/>
            <person name="Cahill P."/>
            <person name="Channer S."/>
            <person name="Cheshatsang Y."/>
            <person name="Chuda L."/>
            <person name="Citroen M."/>
            <person name="Collymore A."/>
            <person name="Cooke P."/>
            <person name="Costello M."/>
            <person name="D'Aco K."/>
            <person name="Daza R."/>
            <person name="De Haan G."/>
            <person name="DeGray S."/>
            <person name="DeMaso C."/>
            <person name="Dhargay N."/>
            <person name="Dooley K."/>
            <person name="Dooley E."/>
            <person name="Doricent M."/>
            <person name="Dorje P."/>
            <person name="Dorjee K."/>
            <person name="Dupes A."/>
            <person name="Elong R."/>
            <person name="Falk J."/>
            <person name="Farina A."/>
            <person name="Faro S."/>
            <person name="Ferguson D."/>
            <person name="Fisher S."/>
            <person name="Foley C.D."/>
            <person name="Franke A."/>
            <person name="Friedrich D."/>
            <person name="Gadbois L."/>
            <person name="Gearin G."/>
            <person name="Gearin C.R."/>
            <person name="Giannoukos G."/>
            <person name="Goode T."/>
            <person name="Graham J."/>
            <person name="Grandbois E."/>
            <person name="Grewal S."/>
            <person name="Gyaltsen K."/>
            <person name="Hafez N."/>
            <person name="Hagos B."/>
            <person name="Hall J."/>
            <person name="Henson C."/>
            <person name="Hollinger A."/>
            <person name="Honan T."/>
            <person name="Huard M.D."/>
            <person name="Hughes L."/>
            <person name="Hurhula B."/>
            <person name="Husby M.E."/>
            <person name="Kamat A."/>
            <person name="Kanga B."/>
            <person name="Kashin S."/>
            <person name="Khazanovich D."/>
            <person name="Kisner P."/>
            <person name="Lance K."/>
            <person name="Lara M."/>
            <person name="Lee W."/>
            <person name="Lennon N."/>
            <person name="Letendre F."/>
            <person name="LeVine R."/>
            <person name="Lipovsky A."/>
            <person name="Liu X."/>
            <person name="Liu J."/>
            <person name="Liu S."/>
            <person name="Lokyitsang T."/>
            <person name="Lokyitsang Y."/>
            <person name="Lubonja R."/>
            <person name="Lui A."/>
            <person name="MacDonald P."/>
            <person name="Magnisalis V."/>
            <person name="Maru K."/>
            <person name="Matthews C."/>
            <person name="McCusker W."/>
            <person name="McDonough S."/>
            <person name="Mehta T."/>
            <person name="Meldrim J."/>
            <person name="Meneus L."/>
            <person name="Mihai O."/>
            <person name="Mihalev A."/>
            <person name="Mihova T."/>
            <person name="Mittelman R."/>
            <person name="Mlenga V."/>
            <person name="Montmayeur A."/>
            <person name="Mulrain L."/>
            <person name="Navidi A."/>
            <person name="Naylor J."/>
            <person name="Negash T."/>
            <person name="Nguyen T."/>
            <person name="Nguyen N."/>
            <person name="Nicol R."/>
            <person name="Norbu C."/>
            <person name="Norbu N."/>
            <person name="Novod N."/>
            <person name="O'Neill B."/>
            <person name="Osman S."/>
            <person name="Markiewicz E."/>
            <person name="Oyono O.L."/>
            <person name="Patti C."/>
            <person name="Phunkhang P."/>
            <person name="Pierre F."/>
            <person name="Priest M."/>
            <person name="Raghuraman S."/>
            <person name="Rege F."/>
            <person name="Reyes R."/>
            <person name="Rise C."/>
            <person name="Rogov P."/>
            <person name="Ross K."/>
            <person name="Ryan E."/>
            <person name="Settipalli S."/>
            <person name="Shea T."/>
            <person name="Sherpa N."/>
            <person name="Shi L."/>
            <person name="Shih D."/>
            <person name="Sparrow T."/>
            <person name="Spaulding J."/>
            <person name="Stalker J."/>
            <person name="Stange-Thomann N."/>
            <person name="Stavropoulos S."/>
            <person name="Stone C."/>
            <person name="Strader C."/>
            <person name="Tesfaye S."/>
            <person name="Thomson T."/>
            <person name="Thoulutsang Y."/>
            <person name="Thoulutsang D."/>
            <person name="Topham K."/>
            <person name="Topping I."/>
            <person name="Tsamla T."/>
            <person name="Vassiliev H."/>
            <person name="Vo A."/>
            <person name="Wangchuk T."/>
            <person name="Wangdi T."/>
            <person name="Weiand M."/>
            <person name="Wilkinson J."/>
            <person name="Wilson A."/>
            <person name="Yadav S."/>
            <person name="Young G."/>
            <person name="Yu Q."/>
            <person name="Zembek L."/>
            <person name="Zhong D."/>
            <person name="Zimmer A."/>
            <person name="Zwirko Z."/>
            <person name="Jaffe D.B."/>
            <person name="Alvarez P."/>
            <person name="Brockman W."/>
            <person name="Butler J."/>
            <person name="Chin C."/>
            <person name="Gnerre S."/>
            <person name="Grabherr M."/>
            <person name="Kleber M."/>
            <person name="Mauceli E."/>
            <person name="MacCallum I."/>
        </authorList>
    </citation>
    <scope>NUCLEOTIDE SEQUENCE [LARGE SCALE GENOMIC DNA]</scope>
    <source>
        <strain evidence="3">Tai18E2 / Tucson 14021-0261.01</strain>
    </source>
</reference>
<evidence type="ECO:0000313" key="3">
    <source>
        <dbReference type="Proteomes" id="UP000002282"/>
    </source>
</evidence>
<accession>A0A0R1E930</accession>